<dbReference type="AlphaFoldDB" id="A0A1Y3B3R4"/>
<evidence type="ECO:0000256" key="1">
    <source>
        <dbReference type="ARBA" id="ARBA00022694"/>
    </source>
</evidence>
<organism evidence="3 4">
    <name type="scientific">Euroglyphus maynei</name>
    <name type="common">Mayne's house dust mite</name>
    <dbReference type="NCBI Taxonomy" id="6958"/>
    <lineage>
        <taxon>Eukaryota</taxon>
        <taxon>Metazoa</taxon>
        <taxon>Ecdysozoa</taxon>
        <taxon>Arthropoda</taxon>
        <taxon>Chelicerata</taxon>
        <taxon>Arachnida</taxon>
        <taxon>Acari</taxon>
        <taxon>Acariformes</taxon>
        <taxon>Sarcoptiformes</taxon>
        <taxon>Astigmata</taxon>
        <taxon>Psoroptidia</taxon>
        <taxon>Analgoidea</taxon>
        <taxon>Pyroglyphidae</taxon>
        <taxon>Pyroglyphinae</taxon>
        <taxon>Euroglyphus</taxon>
    </lineage>
</organism>
<dbReference type="Gene3D" id="3.30.70.3250">
    <property type="entry name" value="Ribonuclease P, Pop5 subunit"/>
    <property type="match status" value="1"/>
</dbReference>
<name>A0A1Y3B3R4_EURMA</name>
<dbReference type="Pfam" id="PF20976">
    <property type="entry name" value="Pop8"/>
    <property type="match status" value="1"/>
</dbReference>
<evidence type="ECO:0000259" key="2">
    <source>
        <dbReference type="Pfam" id="PF20976"/>
    </source>
</evidence>
<evidence type="ECO:0000313" key="4">
    <source>
        <dbReference type="Proteomes" id="UP000194236"/>
    </source>
</evidence>
<feature type="domain" description="Ribonucleases P/MRP subunit Pop8-like" evidence="2">
    <location>
        <begin position="16"/>
        <end position="88"/>
    </location>
</feature>
<keyword evidence="4" id="KW-1185">Reference proteome</keyword>
<dbReference type="OrthoDB" id="7481291at2759"/>
<dbReference type="InterPro" id="IPR049128">
    <property type="entry name" value="Pop8-like_dom"/>
</dbReference>
<accession>A0A1Y3B3R4</accession>
<dbReference type="GO" id="GO:1990904">
    <property type="term" value="C:ribonucleoprotein complex"/>
    <property type="evidence" value="ECO:0007669"/>
    <property type="project" value="UniProtKB-ARBA"/>
</dbReference>
<sequence length="110" mass="13230">MPLRQFRSIRTFENRFVYIDVQLCFTIKQNSTIEIREYKLIIMKAIDSLLGEIGSKIQFDIIKYRCNDCRAIIRLLARDYVKLHLCLSLLNEWNDSRCQFIIHKVCNNFH</sequence>
<dbReference type="GO" id="GO:0008033">
    <property type="term" value="P:tRNA processing"/>
    <property type="evidence" value="ECO:0007669"/>
    <property type="project" value="UniProtKB-KW"/>
</dbReference>
<comment type="caution">
    <text evidence="3">The sequence shown here is derived from an EMBL/GenBank/DDBJ whole genome shotgun (WGS) entry which is preliminary data.</text>
</comment>
<proteinExistence type="predicted"/>
<reference evidence="3 4" key="1">
    <citation type="submission" date="2017-03" db="EMBL/GenBank/DDBJ databases">
        <title>Genome Survey of Euroglyphus maynei.</title>
        <authorList>
            <person name="Arlian L.G."/>
            <person name="Morgan M.S."/>
            <person name="Rider S.D."/>
        </authorList>
    </citation>
    <scope>NUCLEOTIDE SEQUENCE [LARGE SCALE GENOMIC DNA]</scope>
    <source>
        <strain evidence="3">Arlian Lab</strain>
        <tissue evidence="3">Whole body</tissue>
    </source>
</reference>
<evidence type="ECO:0000313" key="3">
    <source>
        <dbReference type="EMBL" id="OTF74533.1"/>
    </source>
</evidence>
<gene>
    <name evidence="3" type="ORF">BLA29_012482</name>
</gene>
<dbReference type="SUPFAM" id="SSF160350">
    <property type="entry name" value="Rnp2-like"/>
    <property type="match status" value="1"/>
</dbReference>
<dbReference type="GO" id="GO:1902555">
    <property type="term" value="C:endoribonuclease complex"/>
    <property type="evidence" value="ECO:0007669"/>
    <property type="project" value="UniProtKB-ARBA"/>
</dbReference>
<dbReference type="InterPro" id="IPR038085">
    <property type="entry name" value="Rnp2-like_sf"/>
</dbReference>
<dbReference type="Proteomes" id="UP000194236">
    <property type="component" value="Unassembled WGS sequence"/>
</dbReference>
<protein>
    <recommendedName>
        <fullName evidence="2">Ribonucleases P/MRP subunit Pop8-like domain-containing protein</fullName>
    </recommendedName>
</protein>
<keyword evidence="1" id="KW-0819">tRNA processing</keyword>
<dbReference type="EMBL" id="MUJZ01046612">
    <property type="protein sequence ID" value="OTF74533.1"/>
    <property type="molecule type" value="Genomic_DNA"/>
</dbReference>